<evidence type="ECO:0000259" key="4">
    <source>
        <dbReference type="SMART" id="SM00563"/>
    </source>
</evidence>
<protein>
    <submittedName>
        <fullName evidence="5">Lysophospholipid acyltransferase family protein</fullName>
    </submittedName>
</protein>
<dbReference type="Proteomes" id="UP001589613">
    <property type="component" value="Unassembled WGS sequence"/>
</dbReference>
<dbReference type="GO" id="GO:0016746">
    <property type="term" value="F:acyltransferase activity"/>
    <property type="evidence" value="ECO:0007669"/>
    <property type="project" value="UniProtKB-KW"/>
</dbReference>
<keyword evidence="1" id="KW-0808">Transferase</keyword>
<keyword evidence="6" id="KW-1185">Reference proteome</keyword>
<name>A0ABV5UYZ8_9MICO</name>
<dbReference type="EMBL" id="JBHMAX010000002">
    <property type="protein sequence ID" value="MFB9730781.1"/>
    <property type="molecule type" value="Genomic_DNA"/>
</dbReference>
<feature type="domain" description="Phospholipid/glycerol acyltransferase" evidence="4">
    <location>
        <begin position="45"/>
        <end position="163"/>
    </location>
</feature>
<gene>
    <name evidence="5" type="ORF">ACFFN0_01845</name>
</gene>
<accession>A0ABV5UYZ8</accession>
<dbReference type="SUPFAM" id="SSF69593">
    <property type="entry name" value="Glycerol-3-phosphate (1)-acyltransferase"/>
    <property type="match status" value="1"/>
</dbReference>
<keyword evidence="2 5" id="KW-0012">Acyltransferase</keyword>
<organism evidence="5 6">
    <name type="scientific">Ornithinimicrobium kibberense</name>
    <dbReference type="NCBI Taxonomy" id="282060"/>
    <lineage>
        <taxon>Bacteria</taxon>
        <taxon>Bacillati</taxon>
        <taxon>Actinomycetota</taxon>
        <taxon>Actinomycetes</taxon>
        <taxon>Micrococcales</taxon>
        <taxon>Ornithinimicrobiaceae</taxon>
        <taxon>Ornithinimicrobium</taxon>
    </lineage>
</organism>
<evidence type="ECO:0000256" key="2">
    <source>
        <dbReference type="ARBA" id="ARBA00023315"/>
    </source>
</evidence>
<proteinExistence type="predicted"/>
<sequence>MTRQPVRQPIPWSYRAVIGTVRPVLMGITRRSWSGAEHVPATGGFIVASNHYSEVDPFMLAHFLVDQGRPPFFLAKSSLFEVPLLGAALRHLEQVPVRRRSTQARDALDEARRALLEGKCIAIMPEGTLTRDPDLWPMRAKAGVGRLALTSRAPVVPVGQWGAQEVLGRYARRPGNLLRRPVQHVEAGPPVDLSDLYDRADDPKAHVEATERVMAAVTGIVAGLRGEPAPSVPYDPVTRTGGATGSPLDRGESR</sequence>
<evidence type="ECO:0000256" key="3">
    <source>
        <dbReference type="SAM" id="MobiDB-lite"/>
    </source>
</evidence>
<dbReference type="PANTHER" id="PTHR10434:SF55">
    <property type="entry name" value="POSSIBLE ACYLTRANSFERASE"/>
    <property type="match status" value="1"/>
</dbReference>
<reference evidence="5 6" key="1">
    <citation type="submission" date="2024-09" db="EMBL/GenBank/DDBJ databases">
        <authorList>
            <person name="Sun Q."/>
            <person name="Mori K."/>
        </authorList>
    </citation>
    <scope>NUCLEOTIDE SEQUENCE [LARGE SCALE GENOMIC DNA]</scope>
    <source>
        <strain evidence="5 6">JCM 12763</strain>
    </source>
</reference>
<evidence type="ECO:0000256" key="1">
    <source>
        <dbReference type="ARBA" id="ARBA00022679"/>
    </source>
</evidence>
<dbReference type="CDD" id="cd07989">
    <property type="entry name" value="LPLAT_AGPAT-like"/>
    <property type="match status" value="1"/>
</dbReference>
<dbReference type="RefSeq" id="WP_075958448.1">
    <property type="nucleotide sequence ID" value="NZ_JBHMAX010000002.1"/>
</dbReference>
<evidence type="ECO:0000313" key="5">
    <source>
        <dbReference type="EMBL" id="MFB9730781.1"/>
    </source>
</evidence>
<dbReference type="Pfam" id="PF01553">
    <property type="entry name" value="Acyltransferase"/>
    <property type="match status" value="1"/>
</dbReference>
<feature type="region of interest" description="Disordered" evidence="3">
    <location>
        <begin position="225"/>
        <end position="254"/>
    </location>
</feature>
<comment type="caution">
    <text evidence="5">The sequence shown here is derived from an EMBL/GenBank/DDBJ whole genome shotgun (WGS) entry which is preliminary data.</text>
</comment>
<dbReference type="SMART" id="SM00563">
    <property type="entry name" value="PlsC"/>
    <property type="match status" value="1"/>
</dbReference>
<dbReference type="InterPro" id="IPR002123">
    <property type="entry name" value="Plipid/glycerol_acylTrfase"/>
</dbReference>
<evidence type="ECO:0000313" key="6">
    <source>
        <dbReference type="Proteomes" id="UP001589613"/>
    </source>
</evidence>
<dbReference type="PANTHER" id="PTHR10434">
    <property type="entry name" value="1-ACYL-SN-GLYCEROL-3-PHOSPHATE ACYLTRANSFERASE"/>
    <property type="match status" value="1"/>
</dbReference>